<dbReference type="GO" id="GO:0034707">
    <property type="term" value="C:chloride channel complex"/>
    <property type="evidence" value="ECO:0007669"/>
    <property type="project" value="UniProtKB-KW"/>
</dbReference>
<keyword evidence="3 10" id="KW-0812">Transmembrane</keyword>
<dbReference type="GO" id="GO:0005254">
    <property type="term" value="F:chloride channel activity"/>
    <property type="evidence" value="ECO:0007669"/>
    <property type="project" value="UniProtKB-KW"/>
</dbReference>
<dbReference type="Proteomes" id="UP000202440">
    <property type="component" value="Chromosome"/>
</dbReference>
<feature type="transmembrane region" description="Helical" evidence="10">
    <location>
        <begin position="255"/>
        <end position="274"/>
    </location>
</feature>
<keyword evidence="6 10" id="KW-0472">Membrane</keyword>
<dbReference type="InterPro" id="IPR050368">
    <property type="entry name" value="ClC-type_chloride_channel"/>
</dbReference>
<dbReference type="KEGG" id="bsan:CHH28_05805"/>
<dbReference type="EMBL" id="CP022530">
    <property type="protein sequence ID" value="ASP38227.1"/>
    <property type="molecule type" value="Genomic_DNA"/>
</dbReference>
<name>A0A222FGN6_9GAMM</name>
<feature type="transmembrane region" description="Helical" evidence="10">
    <location>
        <begin position="354"/>
        <end position="374"/>
    </location>
</feature>
<dbReference type="CDD" id="cd00400">
    <property type="entry name" value="Voltage_gated_ClC"/>
    <property type="match status" value="1"/>
</dbReference>
<keyword evidence="8" id="KW-0868">Chloride</keyword>
<proteinExistence type="predicted"/>
<comment type="subcellular location">
    <subcellularLocation>
        <location evidence="1">Membrane</location>
        <topology evidence="1">Multi-pass membrane protein</topology>
    </subcellularLocation>
</comment>
<evidence type="ECO:0000256" key="1">
    <source>
        <dbReference type="ARBA" id="ARBA00004141"/>
    </source>
</evidence>
<feature type="transmembrane region" description="Helical" evidence="10">
    <location>
        <begin position="419"/>
        <end position="440"/>
    </location>
</feature>
<feature type="transmembrane region" description="Helical" evidence="10">
    <location>
        <begin position="215"/>
        <end position="235"/>
    </location>
</feature>
<dbReference type="PRINTS" id="PR00762">
    <property type="entry name" value="CLCHANNEL"/>
</dbReference>
<evidence type="ECO:0000256" key="3">
    <source>
        <dbReference type="ARBA" id="ARBA00022692"/>
    </source>
</evidence>
<evidence type="ECO:0000313" key="11">
    <source>
        <dbReference type="EMBL" id="ASP38227.1"/>
    </source>
</evidence>
<evidence type="ECO:0000256" key="7">
    <source>
        <dbReference type="ARBA" id="ARBA00023173"/>
    </source>
</evidence>
<evidence type="ECO:0000256" key="6">
    <source>
        <dbReference type="ARBA" id="ARBA00023136"/>
    </source>
</evidence>
<dbReference type="AlphaFoldDB" id="A0A222FGN6"/>
<dbReference type="Gene3D" id="1.10.3080.10">
    <property type="entry name" value="Clc chloride channel"/>
    <property type="match status" value="1"/>
</dbReference>
<keyword evidence="12" id="KW-1185">Reference proteome</keyword>
<evidence type="ECO:0000256" key="4">
    <source>
        <dbReference type="ARBA" id="ARBA00022989"/>
    </source>
</evidence>
<evidence type="ECO:0000256" key="10">
    <source>
        <dbReference type="SAM" id="Phobius"/>
    </source>
</evidence>
<keyword evidence="4 10" id="KW-1133">Transmembrane helix</keyword>
<feature type="transmembrane region" description="Helical" evidence="10">
    <location>
        <begin position="125"/>
        <end position="144"/>
    </location>
</feature>
<keyword evidence="2" id="KW-0813">Transport</keyword>
<dbReference type="InterPro" id="IPR001807">
    <property type="entry name" value="ClC"/>
</dbReference>
<evidence type="ECO:0000256" key="2">
    <source>
        <dbReference type="ARBA" id="ARBA00022448"/>
    </source>
</evidence>
<evidence type="ECO:0000313" key="12">
    <source>
        <dbReference type="Proteomes" id="UP000202440"/>
    </source>
</evidence>
<dbReference type="InterPro" id="IPR014743">
    <property type="entry name" value="Cl-channel_core"/>
</dbReference>
<dbReference type="PANTHER" id="PTHR43427:SF6">
    <property type="entry name" value="CHLORIDE CHANNEL PROTEIN CLC-E"/>
    <property type="match status" value="1"/>
</dbReference>
<keyword evidence="7" id="KW-0869">Chloride channel</keyword>
<dbReference type="Pfam" id="PF00654">
    <property type="entry name" value="Voltage_CLC"/>
    <property type="match status" value="1"/>
</dbReference>
<feature type="transmembrane region" description="Helical" evidence="10">
    <location>
        <begin position="286"/>
        <end position="303"/>
    </location>
</feature>
<keyword evidence="9" id="KW-0407">Ion channel</keyword>
<evidence type="ECO:0000256" key="5">
    <source>
        <dbReference type="ARBA" id="ARBA00023065"/>
    </source>
</evidence>
<gene>
    <name evidence="11" type="ORF">CHH28_05805</name>
</gene>
<feature type="transmembrane region" description="Helical" evidence="10">
    <location>
        <begin position="179"/>
        <end position="203"/>
    </location>
</feature>
<evidence type="ECO:0000256" key="9">
    <source>
        <dbReference type="ARBA" id="ARBA00023303"/>
    </source>
</evidence>
<reference evidence="11 12" key="1">
    <citation type="submission" date="2017-07" db="EMBL/GenBank/DDBJ databases">
        <title>Annotated genome sequence of Bacterioplanes sanyensis isolated from Red Sea.</title>
        <authorList>
            <person name="Rehman Z.U."/>
        </authorList>
    </citation>
    <scope>NUCLEOTIDE SEQUENCE [LARGE SCALE GENOMIC DNA]</scope>
    <source>
        <strain evidence="11 12">NV9</strain>
    </source>
</reference>
<dbReference type="SUPFAM" id="SSF81340">
    <property type="entry name" value="Clc chloride channel"/>
    <property type="match status" value="1"/>
</dbReference>
<feature type="transmembrane region" description="Helical" evidence="10">
    <location>
        <begin position="323"/>
        <end position="342"/>
    </location>
</feature>
<feature type="transmembrane region" description="Helical" evidence="10">
    <location>
        <begin position="38"/>
        <end position="62"/>
    </location>
</feature>
<feature type="transmembrane region" description="Helical" evidence="10">
    <location>
        <begin position="380"/>
        <end position="407"/>
    </location>
</feature>
<keyword evidence="5" id="KW-0406">Ion transport</keyword>
<accession>A0A222FGN6</accession>
<evidence type="ECO:0008006" key="13">
    <source>
        <dbReference type="Google" id="ProtNLM"/>
    </source>
</evidence>
<feature type="transmembrane region" description="Helical" evidence="10">
    <location>
        <begin position="84"/>
        <end position="104"/>
    </location>
</feature>
<protein>
    <recommendedName>
        <fullName evidence="13">Chloride channel protein</fullName>
    </recommendedName>
</protein>
<organism evidence="11 12">
    <name type="scientific">Bacterioplanes sanyensis</name>
    <dbReference type="NCBI Taxonomy" id="1249553"/>
    <lineage>
        <taxon>Bacteria</taxon>
        <taxon>Pseudomonadati</taxon>
        <taxon>Pseudomonadota</taxon>
        <taxon>Gammaproteobacteria</taxon>
        <taxon>Oceanospirillales</taxon>
        <taxon>Oceanospirillaceae</taxon>
        <taxon>Bacterioplanes</taxon>
    </lineage>
</organism>
<evidence type="ECO:0000256" key="8">
    <source>
        <dbReference type="ARBA" id="ARBA00023214"/>
    </source>
</evidence>
<sequence>MPGCGHRPSSPATNGMPMRWSGLRQHWQQQIALSDSQIGLALLALLVGLASAGLITLFRLAIEWPLVAWLPMQHAEHYEALQPWLRAALVCIGGAVLLAGFYALPTERRHVGVAHVLQRMEQHQGYLPLSNMLVQFVAAVVALISGHSAGREGPAIHLGAGVASQMGQRAGLAHHRLRILAGCGVASAISASFNTPMAGVIFAMEVVLLEYSIRGFIPIILASVAGAIVSEAVFGAETAFLVPELDIHSLKEIPVILLLGILAGIVASSFILLVRQLQQYQHWPLWLRWGGLTLVTALISFWLPELLGIGYDTVNAALLGELALATLALLLLGKLLLAAWAAGVGFPAGLIGPVMFIGALLGAMLAQVAIHWFPDYPISAGFYAILGMAAVMAASLRAPLAALVALLELTANPNIIMPGMLAIVIACLVVSEVFHLPSVFKLQPAASAEPSAVQQLLRNTWVAPLMQRSFIAVDRHISITTADYLLGEQVQWLLLSDEHTLLPAADLAHWLTQQDERPERIDLLAIPAEREQTAWLPLRANLQDALDQMQSAQLQWLAITRREQEPHCLGLLSREQVEHFYRYQPGRKEP</sequence>
<dbReference type="PANTHER" id="PTHR43427">
    <property type="entry name" value="CHLORIDE CHANNEL PROTEIN CLC-E"/>
    <property type="match status" value="1"/>
</dbReference>